<name>A0A6L7FZ65_9RHOB</name>
<dbReference type="EMBL" id="WUMU01000001">
    <property type="protein sequence ID" value="MXN16566.1"/>
    <property type="molecule type" value="Genomic_DNA"/>
</dbReference>
<keyword evidence="3" id="KW-1185">Reference proteome</keyword>
<dbReference type="InterPro" id="IPR037523">
    <property type="entry name" value="VOC_core"/>
</dbReference>
<organism evidence="2 3">
    <name type="scientific">Pseudooceanicola albus</name>
    <dbReference type="NCBI Taxonomy" id="2692189"/>
    <lineage>
        <taxon>Bacteria</taxon>
        <taxon>Pseudomonadati</taxon>
        <taxon>Pseudomonadota</taxon>
        <taxon>Alphaproteobacteria</taxon>
        <taxon>Rhodobacterales</taxon>
        <taxon>Paracoccaceae</taxon>
        <taxon>Pseudooceanicola</taxon>
    </lineage>
</organism>
<evidence type="ECO:0000259" key="1">
    <source>
        <dbReference type="PROSITE" id="PS51819"/>
    </source>
</evidence>
<dbReference type="InterPro" id="IPR052164">
    <property type="entry name" value="Anthracycline_SecMetBiosynth"/>
</dbReference>
<dbReference type="InterPro" id="IPR004360">
    <property type="entry name" value="Glyas_Fos-R_dOase_dom"/>
</dbReference>
<proteinExistence type="predicted"/>
<dbReference type="RefSeq" id="WP_160891094.1">
    <property type="nucleotide sequence ID" value="NZ_WUMU01000001.1"/>
</dbReference>
<dbReference type="Pfam" id="PF00903">
    <property type="entry name" value="Glyoxalase"/>
    <property type="match status" value="1"/>
</dbReference>
<comment type="caution">
    <text evidence="2">The sequence shown here is derived from an EMBL/GenBank/DDBJ whole genome shotgun (WGS) entry which is preliminary data.</text>
</comment>
<accession>A0A6L7FZ65</accession>
<evidence type="ECO:0000313" key="3">
    <source>
        <dbReference type="Proteomes" id="UP000477911"/>
    </source>
</evidence>
<dbReference type="Gene3D" id="3.10.180.10">
    <property type="entry name" value="2,3-Dihydroxybiphenyl 1,2-Dioxygenase, domain 1"/>
    <property type="match status" value="1"/>
</dbReference>
<evidence type="ECO:0000313" key="2">
    <source>
        <dbReference type="EMBL" id="MXN16566.1"/>
    </source>
</evidence>
<feature type="domain" description="VOC" evidence="1">
    <location>
        <begin position="5"/>
        <end position="116"/>
    </location>
</feature>
<dbReference type="PANTHER" id="PTHR33993:SF2">
    <property type="entry name" value="VOC DOMAIN-CONTAINING PROTEIN"/>
    <property type="match status" value="1"/>
</dbReference>
<protein>
    <submittedName>
        <fullName evidence="2">VOC family protein</fullName>
    </submittedName>
</protein>
<dbReference type="Proteomes" id="UP000477911">
    <property type="component" value="Unassembled WGS sequence"/>
</dbReference>
<dbReference type="AlphaFoldDB" id="A0A6L7FZ65"/>
<reference evidence="2 3" key="1">
    <citation type="submission" date="2019-12" db="EMBL/GenBank/DDBJ databases">
        <authorList>
            <person name="Li M."/>
        </authorList>
    </citation>
    <scope>NUCLEOTIDE SEQUENCE [LARGE SCALE GENOMIC DNA]</scope>
    <source>
        <strain evidence="2 3">GBMRC 2024</strain>
    </source>
</reference>
<gene>
    <name evidence="2" type="ORF">GR170_01860</name>
</gene>
<dbReference type="PROSITE" id="PS51819">
    <property type="entry name" value="VOC"/>
    <property type="match status" value="1"/>
</dbReference>
<sequence length="119" mass="12734">MISKSVIWTEIPVRHLETAIDFYNAVFHWNTSPMMMGPDRVAPFGQGGVGGDLVEGPVGNGTGNVIHLMVPDALEAALARAEAAGARIDGPVIEIPPGRYRMIRDPDGNRIGLFEPKAA</sequence>
<dbReference type="PANTHER" id="PTHR33993">
    <property type="entry name" value="GLYOXALASE-RELATED"/>
    <property type="match status" value="1"/>
</dbReference>
<dbReference type="InterPro" id="IPR029068">
    <property type="entry name" value="Glyas_Bleomycin-R_OHBP_Dase"/>
</dbReference>
<dbReference type="SUPFAM" id="SSF54593">
    <property type="entry name" value="Glyoxalase/Bleomycin resistance protein/Dihydroxybiphenyl dioxygenase"/>
    <property type="match status" value="1"/>
</dbReference>